<comment type="caution">
    <text evidence="6">The sequence shown here is derived from an EMBL/GenBank/DDBJ whole genome shotgun (WGS) entry which is preliminary data.</text>
</comment>
<gene>
    <name evidence="6" type="ORF">K8U80_05715</name>
</gene>
<dbReference type="Pfam" id="PF09339">
    <property type="entry name" value="HTH_IclR"/>
    <property type="match status" value="1"/>
</dbReference>
<dbReference type="GO" id="GO:0045892">
    <property type="term" value="P:negative regulation of DNA-templated transcription"/>
    <property type="evidence" value="ECO:0007669"/>
    <property type="project" value="TreeGrafter"/>
</dbReference>
<dbReference type="InterPro" id="IPR036390">
    <property type="entry name" value="WH_DNA-bd_sf"/>
</dbReference>
<evidence type="ECO:0000259" key="5">
    <source>
        <dbReference type="PROSITE" id="PS51078"/>
    </source>
</evidence>
<dbReference type="InterPro" id="IPR050707">
    <property type="entry name" value="HTH_MetabolicPath_Reg"/>
</dbReference>
<dbReference type="Proteomes" id="UP000746751">
    <property type="component" value="Unassembled WGS sequence"/>
</dbReference>
<name>A0A921IQ26_9ACTN</name>
<organism evidence="6 7">
    <name type="scientific">Collinsella ihumii</name>
    <dbReference type="NCBI Taxonomy" id="1720204"/>
    <lineage>
        <taxon>Bacteria</taxon>
        <taxon>Bacillati</taxon>
        <taxon>Actinomycetota</taxon>
        <taxon>Coriobacteriia</taxon>
        <taxon>Coriobacteriales</taxon>
        <taxon>Coriobacteriaceae</taxon>
        <taxon>Collinsella</taxon>
    </lineage>
</organism>
<keyword evidence="1" id="KW-0805">Transcription regulation</keyword>
<keyword evidence="3" id="KW-0804">Transcription</keyword>
<evidence type="ECO:0000256" key="2">
    <source>
        <dbReference type="ARBA" id="ARBA00023125"/>
    </source>
</evidence>
<evidence type="ECO:0000259" key="4">
    <source>
        <dbReference type="PROSITE" id="PS51077"/>
    </source>
</evidence>
<dbReference type="SUPFAM" id="SSF55781">
    <property type="entry name" value="GAF domain-like"/>
    <property type="match status" value="1"/>
</dbReference>
<dbReference type="AlphaFoldDB" id="A0A921IQ26"/>
<feature type="domain" description="IclR-ED" evidence="5">
    <location>
        <begin position="71"/>
        <end position="250"/>
    </location>
</feature>
<dbReference type="PANTHER" id="PTHR30136:SF24">
    <property type="entry name" value="HTH-TYPE TRANSCRIPTIONAL REPRESSOR ALLR"/>
    <property type="match status" value="1"/>
</dbReference>
<dbReference type="Gene3D" id="3.30.450.40">
    <property type="match status" value="1"/>
</dbReference>
<dbReference type="PANTHER" id="PTHR30136">
    <property type="entry name" value="HELIX-TURN-HELIX TRANSCRIPTIONAL REGULATOR, ICLR FAMILY"/>
    <property type="match status" value="1"/>
</dbReference>
<dbReference type="GO" id="GO:0003677">
    <property type="term" value="F:DNA binding"/>
    <property type="evidence" value="ECO:0007669"/>
    <property type="project" value="UniProtKB-KW"/>
</dbReference>
<dbReference type="PROSITE" id="PS51078">
    <property type="entry name" value="ICLR_ED"/>
    <property type="match status" value="1"/>
</dbReference>
<dbReference type="InterPro" id="IPR014757">
    <property type="entry name" value="Tscrpt_reg_IclR_C"/>
</dbReference>
<dbReference type="SUPFAM" id="SSF46785">
    <property type="entry name" value="Winged helix' DNA-binding domain"/>
    <property type="match status" value="1"/>
</dbReference>
<evidence type="ECO:0000313" key="6">
    <source>
        <dbReference type="EMBL" id="HJG30876.1"/>
    </source>
</evidence>
<dbReference type="Gene3D" id="1.10.10.10">
    <property type="entry name" value="Winged helix-like DNA-binding domain superfamily/Winged helix DNA-binding domain"/>
    <property type="match status" value="1"/>
</dbReference>
<sequence>MEQDVKQHRATQRVLAVLEQLTAHPEGLTFTELCHALDAPKSSLSPILHTMAGSGFIALDEHGARYRVGIKTYVAGRAYDRTDSDMRLLREVVRGVVDACDETAQVGILDGASVLYILRIDSSQPVRLKSEVGTLPAYCTAIGKALLSEKARPDLEALLPQRFERFTDATLRSIDELEPELEAIRRTGFAYDRRETDDAITCVATPVHARGSVGYGLGVSVPAYRFTPEKELLIKQTLSSARAELERALS</sequence>
<reference evidence="6" key="2">
    <citation type="submission" date="2021-09" db="EMBL/GenBank/DDBJ databases">
        <authorList>
            <person name="Gilroy R."/>
        </authorList>
    </citation>
    <scope>NUCLEOTIDE SEQUENCE</scope>
    <source>
        <strain evidence="6">ChiGjej2B2-7701</strain>
    </source>
</reference>
<dbReference type="InterPro" id="IPR005471">
    <property type="entry name" value="Tscrpt_reg_IclR_N"/>
</dbReference>
<dbReference type="PROSITE" id="PS51077">
    <property type="entry name" value="HTH_ICLR"/>
    <property type="match status" value="1"/>
</dbReference>
<dbReference type="GO" id="GO:0003700">
    <property type="term" value="F:DNA-binding transcription factor activity"/>
    <property type="evidence" value="ECO:0007669"/>
    <property type="project" value="TreeGrafter"/>
</dbReference>
<dbReference type="Pfam" id="PF01614">
    <property type="entry name" value="IclR_C"/>
    <property type="match status" value="1"/>
</dbReference>
<dbReference type="InterPro" id="IPR029016">
    <property type="entry name" value="GAF-like_dom_sf"/>
</dbReference>
<feature type="domain" description="HTH iclR-type" evidence="4">
    <location>
        <begin position="8"/>
        <end position="70"/>
    </location>
</feature>
<dbReference type="InterPro" id="IPR036388">
    <property type="entry name" value="WH-like_DNA-bd_sf"/>
</dbReference>
<accession>A0A921IQ26</accession>
<evidence type="ECO:0000256" key="3">
    <source>
        <dbReference type="ARBA" id="ARBA00023163"/>
    </source>
</evidence>
<keyword evidence="2" id="KW-0238">DNA-binding</keyword>
<dbReference type="SMART" id="SM00346">
    <property type="entry name" value="HTH_ICLR"/>
    <property type="match status" value="1"/>
</dbReference>
<proteinExistence type="predicted"/>
<reference evidence="6" key="1">
    <citation type="journal article" date="2021" name="PeerJ">
        <title>Extensive microbial diversity within the chicken gut microbiome revealed by metagenomics and culture.</title>
        <authorList>
            <person name="Gilroy R."/>
            <person name="Ravi A."/>
            <person name="Getino M."/>
            <person name="Pursley I."/>
            <person name="Horton D.L."/>
            <person name="Alikhan N.F."/>
            <person name="Baker D."/>
            <person name="Gharbi K."/>
            <person name="Hall N."/>
            <person name="Watson M."/>
            <person name="Adriaenssens E.M."/>
            <person name="Foster-Nyarko E."/>
            <person name="Jarju S."/>
            <person name="Secka A."/>
            <person name="Antonio M."/>
            <person name="Oren A."/>
            <person name="Chaudhuri R.R."/>
            <person name="La Ragione R."/>
            <person name="Hildebrand F."/>
            <person name="Pallen M.J."/>
        </authorList>
    </citation>
    <scope>NUCLEOTIDE SEQUENCE</scope>
    <source>
        <strain evidence="6">ChiGjej2B2-7701</strain>
    </source>
</reference>
<evidence type="ECO:0000313" key="7">
    <source>
        <dbReference type="Proteomes" id="UP000746751"/>
    </source>
</evidence>
<evidence type="ECO:0000256" key="1">
    <source>
        <dbReference type="ARBA" id="ARBA00023015"/>
    </source>
</evidence>
<protein>
    <submittedName>
        <fullName evidence="6">IclR family transcriptional regulator</fullName>
    </submittedName>
</protein>
<dbReference type="EMBL" id="DYVF01000040">
    <property type="protein sequence ID" value="HJG30876.1"/>
    <property type="molecule type" value="Genomic_DNA"/>
</dbReference>